<reference evidence="2" key="1">
    <citation type="journal article" date="2014" name="Proc. Natl. Acad. Sci. U.S.A.">
        <title>Extensive sampling of basidiomycete genomes demonstrates inadequacy of the white-rot/brown-rot paradigm for wood decay fungi.</title>
        <authorList>
            <person name="Riley R."/>
            <person name="Salamov A.A."/>
            <person name="Brown D.W."/>
            <person name="Nagy L.G."/>
            <person name="Floudas D."/>
            <person name="Held B.W."/>
            <person name="Levasseur A."/>
            <person name="Lombard V."/>
            <person name="Morin E."/>
            <person name="Otillar R."/>
            <person name="Lindquist E.A."/>
            <person name="Sun H."/>
            <person name="LaButti K.M."/>
            <person name="Schmutz J."/>
            <person name="Jabbour D."/>
            <person name="Luo H."/>
            <person name="Baker S.E."/>
            <person name="Pisabarro A.G."/>
            <person name="Walton J.D."/>
            <person name="Blanchette R.A."/>
            <person name="Henrissat B."/>
            <person name="Martin F."/>
            <person name="Cullen D."/>
            <person name="Hibbett D.S."/>
            <person name="Grigoriev I.V."/>
        </authorList>
    </citation>
    <scope>NUCLEOTIDE SEQUENCE [LARGE SCALE GENOMIC DNA]</scope>
    <source>
        <strain evidence="2">CBS 339.88</strain>
    </source>
</reference>
<dbReference type="Proteomes" id="UP000027222">
    <property type="component" value="Unassembled WGS sequence"/>
</dbReference>
<keyword evidence="2" id="KW-1185">Reference proteome</keyword>
<name>A0A067SUM5_GALM3</name>
<evidence type="ECO:0000313" key="2">
    <source>
        <dbReference type="Proteomes" id="UP000027222"/>
    </source>
</evidence>
<proteinExistence type="predicted"/>
<organism evidence="1 2">
    <name type="scientific">Galerina marginata (strain CBS 339.88)</name>
    <dbReference type="NCBI Taxonomy" id="685588"/>
    <lineage>
        <taxon>Eukaryota</taxon>
        <taxon>Fungi</taxon>
        <taxon>Dikarya</taxon>
        <taxon>Basidiomycota</taxon>
        <taxon>Agaricomycotina</taxon>
        <taxon>Agaricomycetes</taxon>
        <taxon>Agaricomycetidae</taxon>
        <taxon>Agaricales</taxon>
        <taxon>Agaricineae</taxon>
        <taxon>Strophariaceae</taxon>
        <taxon>Galerina</taxon>
    </lineage>
</organism>
<dbReference type="AlphaFoldDB" id="A0A067SUM5"/>
<evidence type="ECO:0000313" key="1">
    <source>
        <dbReference type="EMBL" id="KDR73772.1"/>
    </source>
</evidence>
<gene>
    <name evidence="1" type="ORF">GALMADRAFT_142215</name>
</gene>
<sequence>MGLTTSQPLLEQQFTLPPDILIAGSIYFDIREMAGLASVNLRLRQMVKSALLARAHGNITKIIPTEHLPTFFATLDTTQSVIGGSIALAMVNPSLFANGPPTNLNVFAPTGMLKDWQTYLNNIDFVYLTESPGFDKTSNRTVTFVSNNDGKNSKNTVVVCEAKGTSCLTPIMSSRYTCQMTFFTRNHIYCMHPHFTPQLKTLQITQDVNDTHRAQTGRLIERGFVLIEPKEEVKLCAHNILCRAVVRVVGRRPHRATQRPIEMIGILSLGTAKEDFLRSKRVQFSLGGICDRYNCINQPDFDRT</sequence>
<dbReference type="EMBL" id="KL142385">
    <property type="protein sequence ID" value="KDR73772.1"/>
    <property type="molecule type" value="Genomic_DNA"/>
</dbReference>
<protein>
    <submittedName>
        <fullName evidence="1">Uncharacterized protein</fullName>
    </submittedName>
</protein>
<dbReference type="HOGENOM" id="CLU_082782_0_0_1"/>
<accession>A0A067SUM5</accession>
<dbReference type="OrthoDB" id="3030934at2759"/>